<dbReference type="InterPro" id="IPR055356">
    <property type="entry name" value="ZP-N"/>
</dbReference>
<feature type="domain" description="ZP-N" evidence="2">
    <location>
        <begin position="1"/>
        <end position="85"/>
    </location>
</feature>
<keyword evidence="4" id="KW-1185">Reference proteome</keyword>
<reference evidence="3" key="1">
    <citation type="submission" date="2023-01" db="EMBL/GenBank/DDBJ databases">
        <title>Genome assembly of the deep-sea coral Lophelia pertusa.</title>
        <authorList>
            <person name="Herrera S."/>
            <person name="Cordes E."/>
        </authorList>
    </citation>
    <scope>NUCLEOTIDE SEQUENCE</scope>
    <source>
        <strain evidence="3">USNM1676648</strain>
        <tissue evidence="3">Polyp</tissue>
    </source>
</reference>
<proteinExistence type="predicted"/>
<dbReference type="Pfam" id="PF23344">
    <property type="entry name" value="ZP-N"/>
    <property type="match status" value="1"/>
</dbReference>
<accession>A0A9W9ZM45</accession>
<name>A0A9W9ZM45_9CNID</name>
<dbReference type="Gene3D" id="2.60.40.3210">
    <property type="entry name" value="Zona pellucida, ZP-N domain"/>
    <property type="match status" value="1"/>
</dbReference>
<organism evidence="3 4">
    <name type="scientific">Desmophyllum pertusum</name>
    <dbReference type="NCBI Taxonomy" id="174260"/>
    <lineage>
        <taxon>Eukaryota</taxon>
        <taxon>Metazoa</taxon>
        <taxon>Cnidaria</taxon>
        <taxon>Anthozoa</taxon>
        <taxon>Hexacorallia</taxon>
        <taxon>Scleractinia</taxon>
        <taxon>Caryophylliina</taxon>
        <taxon>Caryophylliidae</taxon>
        <taxon>Desmophyllum</taxon>
    </lineage>
</organism>
<feature type="region of interest" description="Disordered" evidence="1">
    <location>
        <begin position="171"/>
        <end position="201"/>
    </location>
</feature>
<dbReference type="EMBL" id="MU825898">
    <property type="protein sequence ID" value="KAJ7383449.1"/>
    <property type="molecule type" value="Genomic_DNA"/>
</dbReference>
<evidence type="ECO:0000259" key="2">
    <source>
        <dbReference type="Pfam" id="PF23344"/>
    </source>
</evidence>
<sequence>MVILLTKGHLPNFNHSSFRLNNNSCKGRQLNRTHIILQTELSDCGALTQSYKGLLIYTNIVHGYLKNPKNSSLDNITTTFTVECHEAPVKPSPRNETTSNSQYDDTPEPNVAVTNETYAPQAVPLLGNNGLEKKASRLANADLNNGAAGTRKSVERSQRLPTRISSILNGRQNRVSPCNNGRASDSGSTRILQGSRNLSNPASDIQDMEFEQMSEDESCQVFPAELILVHLQALWVRGQATSKSWSSMR</sequence>
<dbReference type="AlphaFoldDB" id="A0A9W9ZM45"/>
<gene>
    <name evidence="3" type="ORF">OS493_027608</name>
</gene>
<feature type="region of interest" description="Disordered" evidence="1">
    <location>
        <begin position="87"/>
        <end position="111"/>
    </location>
</feature>
<protein>
    <recommendedName>
        <fullName evidence="2">ZP-N domain-containing protein</fullName>
    </recommendedName>
</protein>
<dbReference type="Proteomes" id="UP001163046">
    <property type="component" value="Unassembled WGS sequence"/>
</dbReference>
<feature type="compositionally biased region" description="Polar residues" evidence="1">
    <location>
        <begin position="94"/>
        <end position="104"/>
    </location>
</feature>
<evidence type="ECO:0000313" key="4">
    <source>
        <dbReference type="Proteomes" id="UP001163046"/>
    </source>
</evidence>
<evidence type="ECO:0000256" key="1">
    <source>
        <dbReference type="SAM" id="MobiDB-lite"/>
    </source>
</evidence>
<evidence type="ECO:0000313" key="3">
    <source>
        <dbReference type="EMBL" id="KAJ7383449.1"/>
    </source>
</evidence>
<comment type="caution">
    <text evidence="3">The sequence shown here is derived from an EMBL/GenBank/DDBJ whole genome shotgun (WGS) entry which is preliminary data.</text>
</comment>